<protein>
    <submittedName>
        <fullName evidence="3">Methyltransferase</fullName>
    </submittedName>
</protein>
<dbReference type="Proteomes" id="UP000029629">
    <property type="component" value="Unassembled WGS sequence"/>
</dbReference>
<dbReference type="GO" id="GO:0008168">
    <property type="term" value="F:methyltransferase activity"/>
    <property type="evidence" value="ECO:0007669"/>
    <property type="project" value="UniProtKB-KW"/>
</dbReference>
<dbReference type="PANTHER" id="PTHR43619">
    <property type="entry name" value="S-ADENOSYL-L-METHIONINE-DEPENDENT METHYLTRANSFERASE YKTD-RELATED"/>
    <property type="match status" value="1"/>
</dbReference>
<keyword evidence="4" id="KW-1185">Reference proteome</keyword>
<dbReference type="PIRSF" id="PIRSF028177">
    <property type="entry name" value="Polyketide_synth_Omtfrase_TcmP"/>
    <property type="match status" value="1"/>
</dbReference>
<dbReference type="OrthoDB" id="9800233at2"/>
<evidence type="ECO:0000256" key="1">
    <source>
        <dbReference type="ARBA" id="ARBA00022603"/>
    </source>
</evidence>
<proteinExistence type="predicted"/>
<keyword evidence="1 3" id="KW-0489">Methyltransferase</keyword>
<dbReference type="Gene3D" id="3.40.50.150">
    <property type="entry name" value="Vaccinia Virus protein VP39"/>
    <property type="match status" value="1"/>
</dbReference>
<evidence type="ECO:0000256" key="2">
    <source>
        <dbReference type="ARBA" id="ARBA00022679"/>
    </source>
</evidence>
<dbReference type="eggNOG" id="COG3315">
    <property type="taxonomic scope" value="Bacteria"/>
</dbReference>
<dbReference type="InterPro" id="IPR029063">
    <property type="entry name" value="SAM-dependent_MTases_sf"/>
</dbReference>
<reference evidence="3 4" key="1">
    <citation type="submission" date="2014-07" db="EMBL/GenBank/DDBJ databases">
        <authorList>
            <person name="McCorrison J."/>
            <person name="Sanka R."/>
            <person name="Torralba M."/>
            <person name="Gillis M."/>
            <person name="Haft D.H."/>
            <person name="Methe B."/>
            <person name="Sutton G."/>
            <person name="Nelson K.E."/>
        </authorList>
    </citation>
    <scope>NUCLEOTIDE SEQUENCE [LARGE SCALE GENOMIC DNA]</scope>
    <source>
        <strain evidence="3 4">DNF00040</strain>
    </source>
</reference>
<name>A0A095Z3G7_9BURK</name>
<accession>A0A095Z3G7</accession>
<gene>
    <name evidence="3" type="ORF">HMPREF2130_09000</name>
</gene>
<dbReference type="SUPFAM" id="SSF53335">
    <property type="entry name" value="S-adenosyl-L-methionine-dependent methyltransferases"/>
    <property type="match status" value="1"/>
</dbReference>
<dbReference type="Pfam" id="PF04072">
    <property type="entry name" value="LCM"/>
    <property type="match status" value="1"/>
</dbReference>
<dbReference type="InterPro" id="IPR016874">
    <property type="entry name" value="TcmP-like"/>
</dbReference>
<dbReference type="PANTHER" id="PTHR43619:SF2">
    <property type="entry name" value="S-ADENOSYL-L-METHIONINE-DEPENDENT METHYLTRANSFERASES SUPERFAMILY PROTEIN"/>
    <property type="match status" value="1"/>
</dbReference>
<comment type="caution">
    <text evidence="3">The sequence shown here is derived from an EMBL/GenBank/DDBJ whole genome shotgun (WGS) entry which is preliminary data.</text>
</comment>
<evidence type="ECO:0000313" key="3">
    <source>
        <dbReference type="EMBL" id="KGF29188.1"/>
    </source>
</evidence>
<dbReference type="InterPro" id="IPR007213">
    <property type="entry name" value="Ppm1/Ppm2/Tcmp"/>
</dbReference>
<dbReference type="EMBL" id="JRNI01000043">
    <property type="protein sequence ID" value="KGF29188.1"/>
    <property type="molecule type" value="Genomic_DNA"/>
</dbReference>
<keyword evidence="2 3" id="KW-0808">Transferase</keyword>
<dbReference type="AlphaFoldDB" id="A0A095Z3G7"/>
<organism evidence="3 4">
    <name type="scientific">Oligella urethralis DNF00040</name>
    <dbReference type="NCBI Taxonomy" id="1401065"/>
    <lineage>
        <taxon>Bacteria</taxon>
        <taxon>Pseudomonadati</taxon>
        <taxon>Pseudomonadota</taxon>
        <taxon>Betaproteobacteria</taxon>
        <taxon>Burkholderiales</taxon>
        <taxon>Alcaligenaceae</taxon>
        <taxon>Oligella</taxon>
    </lineage>
</organism>
<dbReference type="RefSeq" id="WP_036560175.1">
    <property type="nucleotide sequence ID" value="NZ_JRNI01000043.1"/>
</dbReference>
<sequence length="278" mass="32338">MTKVLFTLKNRVADTIMLTLYARALESQQTHPILYDEFALKLVAQIDYDFSIFDNISTTAVGVAIRSKHFDTISHEFIESHAQPIVVIIGCGLDTRKQRLGPIADKAVFIQLDLPEVIDFRRQLLPPGPNEQLIRASLLETAWMDELLAHYPQGDFLFIVEGVLMYLSQEENQQFFYALAERFIGAQLHFDIFNQWMSQHTAWHQGVNRTQASFNFGLNNSKLIERWHPRLHQEASWLLNDFPEWYRMGLPFVSLYLLSYPIRTACIFLKFTIKQPEN</sequence>
<evidence type="ECO:0000313" key="4">
    <source>
        <dbReference type="Proteomes" id="UP000029629"/>
    </source>
</evidence>
<dbReference type="GO" id="GO:0032259">
    <property type="term" value="P:methylation"/>
    <property type="evidence" value="ECO:0007669"/>
    <property type="project" value="UniProtKB-KW"/>
</dbReference>